<sequence length="590" mass="63103">MLRRTVRIQLPRLRSPAATSTARLLHATRLLRTTPPSPAPGDAEEAPPHVSSYAVGATVFLIGGLSYYLYSEYGHVVTDRLPFGASPDVSGSLSEADRRAKDEARRQRRLRAAMVPKSAMGAAEQVNWAWTHPGLYVTGSNQHGLIDPLHPGSGSGFKAAVVGFEGKVLRSAAFATTHAAAVDIDGSVFQWGTGFVGAESPHRPVSTMRDPTIRTLAASNDYIAVLDTKSRVRLLPGSAGGATSKNPVSLAFEPRLGWRENVVSLSAGEDHLAVTTTCGNVYTCSLADQGNDRFQLGHSQNGTDTKPFVLKRIASDRKFSAAVCGGRHTLLLADDGNVYGCGANDFGQLAMGSYSEGTTTIRDLVPLRKLWKNGYFDPATARAELLAAGSATSYIQIRQGNDLKLVSCGRGIDGQLGSGALVHMQGTPVAVDALSGKHEYDQDSRSRRPLGIRSISASGDHVVAVCDNQTNVTLDKSGAAVDKVPLYGYDVLVWGSNKLGQCIPDRRHRLAEPAHPLPLYRSLLESKKPEDPDFAPRLQAAPAQWIHESSFGEPSNKADTKSSSRSGSKVLVEQTFVAGPEITAAYLRQV</sequence>
<dbReference type="Gene3D" id="2.130.10.30">
    <property type="entry name" value="Regulator of chromosome condensation 1/beta-lactamase-inhibitor protein II"/>
    <property type="match status" value="1"/>
</dbReference>
<comment type="caution">
    <text evidence="3">The sequence shown here is derived from an EMBL/GenBank/DDBJ whole genome shotgun (WGS) entry which is preliminary data.</text>
</comment>
<evidence type="ECO:0000256" key="1">
    <source>
        <dbReference type="PROSITE-ProRule" id="PRU00235"/>
    </source>
</evidence>
<feature type="region of interest" description="Disordered" evidence="2">
    <location>
        <begin position="548"/>
        <end position="567"/>
    </location>
</feature>
<dbReference type="EMBL" id="JANBOJ010000483">
    <property type="protein sequence ID" value="KAJ1719127.1"/>
    <property type="molecule type" value="Genomic_DNA"/>
</dbReference>
<dbReference type="SUPFAM" id="SSF50985">
    <property type="entry name" value="RCC1/BLIP-II"/>
    <property type="match status" value="1"/>
</dbReference>
<dbReference type="Proteomes" id="UP001149813">
    <property type="component" value="Unassembled WGS sequence"/>
</dbReference>
<feature type="repeat" description="RCC1" evidence="1">
    <location>
        <begin position="279"/>
        <end position="335"/>
    </location>
</feature>
<proteinExistence type="predicted"/>
<dbReference type="GO" id="GO:0005743">
    <property type="term" value="C:mitochondrial inner membrane"/>
    <property type="evidence" value="ECO:0007669"/>
    <property type="project" value="TreeGrafter"/>
</dbReference>
<evidence type="ECO:0008006" key="5">
    <source>
        <dbReference type="Google" id="ProtNLM"/>
    </source>
</evidence>
<reference evidence="3" key="1">
    <citation type="submission" date="2022-07" db="EMBL/GenBank/DDBJ databases">
        <title>Phylogenomic reconstructions and comparative analyses of Kickxellomycotina fungi.</title>
        <authorList>
            <person name="Reynolds N.K."/>
            <person name="Stajich J.E."/>
            <person name="Barry K."/>
            <person name="Grigoriev I.V."/>
            <person name="Crous P."/>
            <person name="Smith M.E."/>
        </authorList>
    </citation>
    <scope>NUCLEOTIDE SEQUENCE</scope>
    <source>
        <strain evidence="3">NBRC 32514</strain>
    </source>
</reference>
<feature type="compositionally biased region" description="Basic and acidic residues" evidence="2">
    <location>
        <begin position="95"/>
        <end position="105"/>
    </location>
</feature>
<feature type="region of interest" description="Disordered" evidence="2">
    <location>
        <begin position="87"/>
        <end position="106"/>
    </location>
</feature>
<dbReference type="Pfam" id="PF13540">
    <property type="entry name" value="RCC1_2"/>
    <property type="match status" value="1"/>
</dbReference>
<keyword evidence="4" id="KW-1185">Reference proteome</keyword>
<dbReference type="InterPro" id="IPR009091">
    <property type="entry name" value="RCC1/BLIP-II"/>
</dbReference>
<dbReference type="InterPro" id="IPR000408">
    <property type="entry name" value="Reg_chr_condens"/>
</dbReference>
<dbReference type="InterPro" id="IPR053245">
    <property type="entry name" value="MitoProcess-Associated"/>
</dbReference>
<organism evidence="3 4">
    <name type="scientific">Coemansia erecta</name>
    <dbReference type="NCBI Taxonomy" id="147472"/>
    <lineage>
        <taxon>Eukaryota</taxon>
        <taxon>Fungi</taxon>
        <taxon>Fungi incertae sedis</taxon>
        <taxon>Zoopagomycota</taxon>
        <taxon>Kickxellomycotina</taxon>
        <taxon>Kickxellomycetes</taxon>
        <taxon>Kickxellales</taxon>
        <taxon>Kickxellaceae</taxon>
        <taxon>Coemansia</taxon>
    </lineage>
</organism>
<dbReference type="PROSITE" id="PS50012">
    <property type="entry name" value="RCC1_3"/>
    <property type="match status" value="2"/>
</dbReference>
<dbReference type="GO" id="GO:0034551">
    <property type="term" value="P:mitochondrial respiratory chain complex III assembly"/>
    <property type="evidence" value="ECO:0007669"/>
    <property type="project" value="TreeGrafter"/>
</dbReference>
<evidence type="ECO:0000313" key="3">
    <source>
        <dbReference type="EMBL" id="KAJ1719127.1"/>
    </source>
</evidence>
<dbReference type="PANTHER" id="PTHR47563">
    <property type="entry name" value="PROTEIN FMP25, MITOCHONDRIAL"/>
    <property type="match status" value="1"/>
</dbReference>
<evidence type="ECO:0000313" key="4">
    <source>
        <dbReference type="Proteomes" id="UP001149813"/>
    </source>
</evidence>
<dbReference type="AlphaFoldDB" id="A0A9W8CPS1"/>
<accession>A0A9W8CPS1</accession>
<evidence type="ECO:0000256" key="2">
    <source>
        <dbReference type="SAM" id="MobiDB-lite"/>
    </source>
</evidence>
<dbReference type="OrthoDB" id="10256179at2759"/>
<dbReference type="PANTHER" id="PTHR47563:SF1">
    <property type="entry name" value="PROTEIN FMP25, MITOCHONDRIAL"/>
    <property type="match status" value="1"/>
</dbReference>
<protein>
    <recommendedName>
        <fullName evidence="5">RCC1/BLIP-II protein</fullName>
    </recommendedName>
</protein>
<dbReference type="PRINTS" id="PR00633">
    <property type="entry name" value="RCCNDNSATION"/>
</dbReference>
<feature type="repeat" description="RCC1" evidence="1">
    <location>
        <begin position="403"/>
        <end position="468"/>
    </location>
</feature>
<gene>
    <name evidence="3" type="ORF">LPJ53_006050</name>
</gene>
<name>A0A9W8CPS1_9FUNG</name>